<proteinExistence type="predicted"/>
<name>A0A495J6M4_9SPHI</name>
<dbReference type="Proteomes" id="UP000268007">
    <property type="component" value="Unassembled WGS sequence"/>
</dbReference>
<protein>
    <submittedName>
        <fullName evidence="1">Uncharacterized protein</fullName>
    </submittedName>
</protein>
<comment type="caution">
    <text evidence="1">The sequence shown here is derived from an EMBL/GenBank/DDBJ whole genome shotgun (WGS) entry which is preliminary data.</text>
</comment>
<keyword evidence="2" id="KW-1185">Reference proteome</keyword>
<dbReference type="RefSeq" id="WP_121199495.1">
    <property type="nucleotide sequence ID" value="NZ_RBKU01000001.1"/>
</dbReference>
<reference evidence="1 2" key="1">
    <citation type="submission" date="2018-10" db="EMBL/GenBank/DDBJ databases">
        <title>Genomic Encyclopedia of Archaeal and Bacterial Type Strains, Phase II (KMG-II): from individual species to whole genera.</title>
        <authorList>
            <person name="Goeker M."/>
        </authorList>
    </citation>
    <scope>NUCLEOTIDE SEQUENCE [LARGE SCALE GENOMIC DNA]</scope>
    <source>
        <strain evidence="1 2">DSM 18602</strain>
    </source>
</reference>
<sequence length="164" mass="18540">MNFGLEKVDKLSGSEASVYAVTLAGQPSSVFEQFLAEYQVDYLPEVKDIINRLRVIGHKTGAREQFFKPFEGKYGDLVCALYDDPDKKLRLYCMRFGGDCVILGGGGPKEVQAWQDDPNLTYHAELMIKVAKKVHKRFEDGDLKWASGFKDINGDLTFMEDDDE</sequence>
<accession>A0A495J6M4</accession>
<gene>
    <name evidence="1" type="ORF">BDD43_4292</name>
</gene>
<organism evidence="1 2">
    <name type="scientific">Mucilaginibacter gracilis</name>
    <dbReference type="NCBI Taxonomy" id="423350"/>
    <lineage>
        <taxon>Bacteria</taxon>
        <taxon>Pseudomonadati</taxon>
        <taxon>Bacteroidota</taxon>
        <taxon>Sphingobacteriia</taxon>
        <taxon>Sphingobacteriales</taxon>
        <taxon>Sphingobacteriaceae</taxon>
        <taxon>Mucilaginibacter</taxon>
    </lineage>
</organism>
<dbReference type="OrthoDB" id="662471at2"/>
<dbReference type="EMBL" id="RBKU01000001">
    <property type="protein sequence ID" value="RKR84068.1"/>
    <property type="molecule type" value="Genomic_DNA"/>
</dbReference>
<evidence type="ECO:0000313" key="1">
    <source>
        <dbReference type="EMBL" id="RKR84068.1"/>
    </source>
</evidence>
<evidence type="ECO:0000313" key="2">
    <source>
        <dbReference type="Proteomes" id="UP000268007"/>
    </source>
</evidence>
<dbReference type="AlphaFoldDB" id="A0A495J6M4"/>